<keyword evidence="4" id="KW-1185">Reference proteome</keyword>
<feature type="transmembrane region" description="Helical" evidence="1">
    <location>
        <begin position="77"/>
        <end position="97"/>
    </location>
</feature>
<reference evidence="3 4" key="1">
    <citation type="journal article" date="2021" name="Sci. Rep.">
        <title>The distribution of antibiotic resistance genes in chicken gut microbiota commensals.</title>
        <authorList>
            <person name="Juricova H."/>
            <person name="Matiasovicova J."/>
            <person name="Kubasova T."/>
            <person name="Cejkova D."/>
            <person name="Rychlik I."/>
        </authorList>
    </citation>
    <scope>NUCLEOTIDE SEQUENCE [LARGE SCALE GENOMIC DNA]</scope>
    <source>
        <strain evidence="3 4">An435</strain>
    </source>
</reference>
<dbReference type="Pfam" id="PF13451">
    <property type="entry name" value="zf_Tbcl"/>
    <property type="match status" value="1"/>
</dbReference>
<proteinExistence type="predicted"/>
<dbReference type="Proteomes" id="UP000767334">
    <property type="component" value="Unassembled WGS sequence"/>
</dbReference>
<organism evidence="3 4">
    <name type="scientific">Clostridium saudiense</name>
    <dbReference type="NCBI Taxonomy" id="1414720"/>
    <lineage>
        <taxon>Bacteria</taxon>
        <taxon>Bacillati</taxon>
        <taxon>Bacillota</taxon>
        <taxon>Clostridia</taxon>
        <taxon>Eubacteriales</taxon>
        <taxon>Clostridiaceae</taxon>
        <taxon>Clostridium</taxon>
    </lineage>
</organism>
<keyword evidence="1" id="KW-1133">Transmembrane helix</keyword>
<dbReference type="EMBL" id="JACJLL010000061">
    <property type="protein sequence ID" value="MBM6819769.1"/>
    <property type="molecule type" value="Genomic_DNA"/>
</dbReference>
<evidence type="ECO:0000256" key="1">
    <source>
        <dbReference type="SAM" id="Phobius"/>
    </source>
</evidence>
<feature type="domain" description="Probable zinc-binding" evidence="2">
    <location>
        <begin position="4"/>
        <end position="45"/>
    </location>
</feature>
<accession>A0ABS2FH38</accession>
<keyword evidence="1" id="KW-0812">Transmembrane</keyword>
<protein>
    <submittedName>
        <fullName evidence="3">Zinc-ribbon domain containing protein</fullName>
    </submittedName>
</protein>
<dbReference type="RefSeq" id="WP_148322611.1">
    <property type="nucleotide sequence ID" value="NZ_JACJLL010000061.1"/>
</dbReference>
<evidence type="ECO:0000313" key="4">
    <source>
        <dbReference type="Proteomes" id="UP000767334"/>
    </source>
</evidence>
<gene>
    <name evidence="3" type="ORF">H6A19_10545</name>
</gene>
<dbReference type="InterPro" id="IPR025306">
    <property type="entry name" value="Zn-bnd_dom_prob"/>
</dbReference>
<sequence length="205" mass="24241">MIKRKCKQCGKEFVLSDSEIKFFNDKNLELPKRCSECRKENKNNNKEYNIENSKSEKINNNKDNIHKNYKSDSKKKTFRNIIAAGLVLIVLLLGKLFNIDINWQEIRTNFGTQENNVSLEFRNETLWEDHFEKHGSEFGYKSKEEYLKGANEVINSSTSKHKTEAEDGDEIYYDEEKNEIVFVSTDGYIRTYFKPKDGINYYNRQ</sequence>
<evidence type="ECO:0000313" key="3">
    <source>
        <dbReference type="EMBL" id="MBM6819769.1"/>
    </source>
</evidence>
<keyword evidence="1" id="KW-0472">Membrane</keyword>
<name>A0ABS2FH38_9CLOT</name>
<evidence type="ECO:0000259" key="2">
    <source>
        <dbReference type="Pfam" id="PF13451"/>
    </source>
</evidence>
<comment type="caution">
    <text evidence="3">The sequence shown here is derived from an EMBL/GenBank/DDBJ whole genome shotgun (WGS) entry which is preliminary data.</text>
</comment>